<dbReference type="InterPro" id="IPR004659">
    <property type="entry name" value="RNase_E/G"/>
</dbReference>
<dbReference type="OrthoDB" id="9804278at2"/>
<accession>A0A329MR13</accession>
<name>A0A329MR13_9BACL</name>
<dbReference type="InterPro" id="IPR019307">
    <property type="entry name" value="RNA-bd_AU-1/RNase_E/G"/>
</dbReference>
<evidence type="ECO:0000256" key="5">
    <source>
        <dbReference type="ARBA" id="ARBA00022884"/>
    </source>
</evidence>
<dbReference type="SUPFAM" id="SSF50249">
    <property type="entry name" value="Nucleic acid-binding proteins"/>
    <property type="match status" value="1"/>
</dbReference>
<dbReference type="Pfam" id="PF10150">
    <property type="entry name" value="RNase_E_G"/>
    <property type="match status" value="1"/>
</dbReference>
<evidence type="ECO:0000259" key="6">
    <source>
        <dbReference type="PROSITE" id="PS50126"/>
    </source>
</evidence>
<dbReference type="GO" id="GO:0004540">
    <property type="term" value="F:RNA nuclease activity"/>
    <property type="evidence" value="ECO:0007669"/>
    <property type="project" value="InterPro"/>
</dbReference>
<dbReference type="SMART" id="SM00316">
    <property type="entry name" value="S1"/>
    <property type="match status" value="1"/>
</dbReference>
<evidence type="ECO:0000256" key="4">
    <source>
        <dbReference type="ARBA" id="ARBA00022842"/>
    </source>
</evidence>
<dbReference type="Proteomes" id="UP000250369">
    <property type="component" value="Unassembled WGS sequence"/>
</dbReference>
<dbReference type="InterPro" id="IPR012340">
    <property type="entry name" value="NA-bd_OB-fold"/>
</dbReference>
<dbReference type="GO" id="GO:0016787">
    <property type="term" value="F:hydrolase activity"/>
    <property type="evidence" value="ECO:0007669"/>
    <property type="project" value="UniProtKB-KW"/>
</dbReference>
<keyword evidence="5" id="KW-0694">RNA-binding</keyword>
<comment type="caution">
    <text evidence="7">The sequence shown here is derived from an EMBL/GenBank/DDBJ whole genome shotgun (WGS) entry which is preliminary data.</text>
</comment>
<gene>
    <name evidence="7" type="ORF">DQG23_07990</name>
</gene>
<dbReference type="InterPro" id="IPR003029">
    <property type="entry name" value="S1_domain"/>
</dbReference>
<keyword evidence="4" id="KW-0460">Magnesium</keyword>
<feature type="domain" description="S1 motif" evidence="6">
    <location>
        <begin position="38"/>
        <end position="101"/>
    </location>
</feature>
<dbReference type="Gene3D" id="2.40.50.140">
    <property type="entry name" value="Nucleic acid-binding proteins"/>
    <property type="match status" value="1"/>
</dbReference>
<keyword evidence="3" id="KW-0378">Hydrolase</keyword>
<dbReference type="CDD" id="cd04453">
    <property type="entry name" value="S1_RNase_E"/>
    <property type="match status" value="1"/>
</dbReference>
<evidence type="ECO:0000313" key="7">
    <source>
        <dbReference type="EMBL" id="RAV21972.1"/>
    </source>
</evidence>
<dbReference type="PANTHER" id="PTHR30001:SF0">
    <property type="entry name" value="RIBONUCLEASE G"/>
    <property type="match status" value="1"/>
</dbReference>
<dbReference type="GO" id="GO:0046872">
    <property type="term" value="F:metal ion binding"/>
    <property type="evidence" value="ECO:0007669"/>
    <property type="project" value="UniProtKB-KW"/>
</dbReference>
<protein>
    <submittedName>
        <fullName evidence="7">Ribonuclease E/G</fullName>
    </submittedName>
</protein>
<sequence length="413" mass="46583">MKRIVVHGSEQNCQVAVMENGRLVEFYAERSSERGRAGNIYKGRVVNVLAGMQAAFVDIGMEKNAFLYIDDLLPAHLEKQPAEKPSILELVKKGQDIVVQVKKEPIGTKGARITTHYALPGRWLVYMPHADYVAVSKKVEPDKEKSRLKEIGDSLRRSGEGLILRTVAGGETADALHNDLVQLRESWERLERAGRISQPPALLYQDAGMLERMIRDLFTNQVDELLVDDEAMWREAERLVAQMAPAISGRLKRHGGKEPIFQSYNVEEELELAFRRKIWLKSGGYLVVDQTEALTVIDVNTGKFTGSSGLAETVFTTNREAAEEIARLLRLRDIGGIVVVDFIDMNEERERKAISDELEYHAKGDRAKPNVVGWTKLGLLELTRKKVRQTVDDMFYEHCPQCAGTGKLLRSRK</sequence>
<reference evidence="7 8" key="1">
    <citation type="journal article" date="2009" name="Int. J. Syst. Evol. Microbiol.">
        <title>Paenibacillus contaminans sp. nov., isolated from a contaminated laboratory plate.</title>
        <authorList>
            <person name="Chou J.H."/>
            <person name="Lee J.H."/>
            <person name="Lin M.C."/>
            <person name="Chang P.S."/>
            <person name="Arun A.B."/>
            <person name="Young C.C."/>
            <person name="Chen W.M."/>
        </authorList>
    </citation>
    <scope>NUCLEOTIDE SEQUENCE [LARGE SCALE GENOMIC DNA]</scope>
    <source>
        <strain evidence="7 8">CKOBP-6</strain>
    </source>
</reference>
<dbReference type="NCBIfam" id="TIGR00757">
    <property type="entry name" value="RNaseEG"/>
    <property type="match status" value="1"/>
</dbReference>
<evidence type="ECO:0000256" key="1">
    <source>
        <dbReference type="ARBA" id="ARBA00001946"/>
    </source>
</evidence>
<dbReference type="EMBL" id="QMFB01000003">
    <property type="protein sequence ID" value="RAV21972.1"/>
    <property type="molecule type" value="Genomic_DNA"/>
</dbReference>
<dbReference type="GO" id="GO:0006364">
    <property type="term" value="P:rRNA processing"/>
    <property type="evidence" value="ECO:0007669"/>
    <property type="project" value="TreeGrafter"/>
</dbReference>
<proteinExistence type="predicted"/>
<dbReference type="GO" id="GO:0003723">
    <property type="term" value="F:RNA binding"/>
    <property type="evidence" value="ECO:0007669"/>
    <property type="project" value="UniProtKB-KW"/>
</dbReference>
<organism evidence="7 8">
    <name type="scientific">Paenibacillus contaminans</name>
    <dbReference type="NCBI Taxonomy" id="450362"/>
    <lineage>
        <taxon>Bacteria</taxon>
        <taxon>Bacillati</taxon>
        <taxon>Bacillota</taxon>
        <taxon>Bacilli</taxon>
        <taxon>Bacillales</taxon>
        <taxon>Paenibacillaceae</taxon>
        <taxon>Paenibacillus</taxon>
    </lineage>
</organism>
<evidence type="ECO:0000256" key="2">
    <source>
        <dbReference type="ARBA" id="ARBA00022723"/>
    </source>
</evidence>
<dbReference type="GO" id="GO:0005737">
    <property type="term" value="C:cytoplasm"/>
    <property type="evidence" value="ECO:0007669"/>
    <property type="project" value="TreeGrafter"/>
</dbReference>
<evidence type="ECO:0000256" key="3">
    <source>
        <dbReference type="ARBA" id="ARBA00022801"/>
    </source>
</evidence>
<dbReference type="PROSITE" id="PS50126">
    <property type="entry name" value="S1"/>
    <property type="match status" value="1"/>
</dbReference>
<keyword evidence="8" id="KW-1185">Reference proteome</keyword>
<dbReference type="AlphaFoldDB" id="A0A329MR13"/>
<comment type="cofactor">
    <cofactor evidence="1">
        <name>Mg(2+)</name>
        <dbReference type="ChEBI" id="CHEBI:18420"/>
    </cofactor>
</comment>
<keyword evidence="2" id="KW-0479">Metal-binding</keyword>
<dbReference type="RefSeq" id="WP_113030283.1">
    <property type="nucleotide sequence ID" value="NZ_QMFB01000003.1"/>
</dbReference>
<dbReference type="PANTHER" id="PTHR30001">
    <property type="entry name" value="RIBONUCLEASE"/>
    <property type="match status" value="1"/>
</dbReference>
<evidence type="ECO:0000313" key="8">
    <source>
        <dbReference type="Proteomes" id="UP000250369"/>
    </source>
</evidence>